<name>A0A168MAM2_9BACL</name>
<sequence length="87" mass="10226">MKPGFPIGGLLLDEFLKRLQTIKEDGIRIVTIDMEVENIERKSEEVLFDFIIHTFFEGECSEEWVYQKMEAALKTSLVPFNWMKIGR</sequence>
<proteinExistence type="predicted"/>
<evidence type="ECO:0000313" key="1">
    <source>
        <dbReference type="EMBL" id="OAB44442.1"/>
    </source>
</evidence>
<gene>
    <name evidence="1" type="ORF">PGLA_07245</name>
</gene>
<comment type="caution">
    <text evidence="1">The sequence shown here is derived from an EMBL/GenBank/DDBJ whole genome shotgun (WGS) entry which is preliminary data.</text>
</comment>
<protein>
    <submittedName>
        <fullName evidence="1">Uncharacterized protein</fullName>
    </submittedName>
</protein>
<evidence type="ECO:0000313" key="2">
    <source>
        <dbReference type="Proteomes" id="UP000076967"/>
    </source>
</evidence>
<dbReference type="RefSeq" id="WP_068530881.1">
    <property type="nucleotide sequence ID" value="NZ_LVJH01000007.1"/>
</dbReference>
<organism evidence="1 2">
    <name type="scientific">Paenibacillus glacialis</name>
    <dbReference type="NCBI Taxonomy" id="494026"/>
    <lineage>
        <taxon>Bacteria</taxon>
        <taxon>Bacillati</taxon>
        <taxon>Bacillota</taxon>
        <taxon>Bacilli</taxon>
        <taxon>Bacillales</taxon>
        <taxon>Paenibacillaceae</taxon>
        <taxon>Paenibacillus</taxon>
    </lineage>
</organism>
<accession>A0A168MAM2</accession>
<dbReference type="Proteomes" id="UP000076967">
    <property type="component" value="Unassembled WGS sequence"/>
</dbReference>
<reference evidence="1 2" key="1">
    <citation type="submission" date="2016-03" db="EMBL/GenBank/DDBJ databases">
        <title>Draft genome sequence of Paenibacillus glacialis DSM 22343.</title>
        <authorList>
            <person name="Shin S.-K."/>
            <person name="Yi H."/>
        </authorList>
    </citation>
    <scope>NUCLEOTIDE SEQUENCE [LARGE SCALE GENOMIC DNA]</scope>
    <source>
        <strain evidence="1 2">DSM 22343</strain>
    </source>
</reference>
<keyword evidence="2" id="KW-1185">Reference proteome</keyword>
<dbReference type="EMBL" id="LVJH01000007">
    <property type="protein sequence ID" value="OAB44442.1"/>
    <property type="molecule type" value="Genomic_DNA"/>
</dbReference>
<dbReference type="AlphaFoldDB" id="A0A168MAM2"/>